<evidence type="ECO:0000256" key="1">
    <source>
        <dbReference type="SAM" id="MobiDB-lite"/>
    </source>
</evidence>
<evidence type="ECO:0000313" key="2">
    <source>
        <dbReference type="EMBL" id="EEN48452.1"/>
    </source>
</evidence>
<sequence>MADRSAERKRRRSKTPERTESVDSGVLTRSRSSERKKQKTEKDVKKEKRRSSFVRGRKSMHLLEQQEQQQQQEQQTTDEHTAATSGGLRKIISLFQKPHLPVTEIQFSALVREDTSLAAVKFDWRQQTAEEYFQTKDDTKFNLIHAIRVLYNVEDHDATLRNMWEQLADGGYMIVAMQSDRSVKGKLWYKLWEEFGQGDRLKTELRTSGDVRQWLDTRNISYVTSVNEMDTNVTECFKEHSEEGNLLLDFLTKTAYLAEEPEIKSMALEYIRRNSSVVDDKILFQSNIEIIIASKNCTSEK</sequence>
<reference evidence="2" key="1">
    <citation type="journal article" date="2008" name="Nature">
        <title>The amphioxus genome and the evolution of the chordate karyotype.</title>
        <authorList>
            <consortium name="US DOE Joint Genome Institute (JGI-PGF)"/>
            <person name="Putnam N.H."/>
            <person name="Butts T."/>
            <person name="Ferrier D.E.K."/>
            <person name="Furlong R.F."/>
            <person name="Hellsten U."/>
            <person name="Kawashima T."/>
            <person name="Robinson-Rechavi M."/>
            <person name="Shoguchi E."/>
            <person name="Terry A."/>
            <person name="Yu J.-K."/>
            <person name="Benito-Gutierrez E.L."/>
            <person name="Dubchak I."/>
            <person name="Garcia-Fernandez J."/>
            <person name="Gibson-Brown J.J."/>
            <person name="Grigoriev I.V."/>
            <person name="Horton A.C."/>
            <person name="de Jong P.J."/>
            <person name="Jurka J."/>
            <person name="Kapitonov V.V."/>
            <person name="Kohara Y."/>
            <person name="Kuroki Y."/>
            <person name="Lindquist E."/>
            <person name="Lucas S."/>
            <person name="Osoegawa K."/>
            <person name="Pennacchio L.A."/>
            <person name="Salamov A.A."/>
            <person name="Satou Y."/>
            <person name="Sauka-Spengler T."/>
            <person name="Schmutz J."/>
            <person name="Shin-I T."/>
            <person name="Toyoda A."/>
            <person name="Bronner-Fraser M."/>
            <person name="Fujiyama A."/>
            <person name="Holland L.Z."/>
            <person name="Holland P.W.H."/>
            <person name="Satoh N."/>
            <person name="Rokhsar D.S."/>
        </authorList>
    </citation>
    <scope>NUCLEOTIDE SEQUENCE [LARGE SCALE GENOMIC DNA]</scope>
    <source>
        <strain evidence="2">S238N-H82</strain>
        <tissue evidence="2">Testes</tissue>
    </source>
</reference>
<dbReference type="SUPFAM" id="SSF53335">
    <property type="entry name" value="S-adenosyl-L-methionine-dependent methyltransferases"/>
    <property type="match status" value="1"/>
</dbReference>
<feature type="compositionally biased region" description="Basic residues" evidence="1">
    <location>
        <begin position="47"/>
        <end position="60"/>
    </location>
</feature>
<dbReference type="InParanoid" id="C3ZFX7"/>
<name>C3ZFX7_BRAFL</name>
<organism>
    <name type="scientific">Branchiostoma floridae</name>
    <name type="common">Florida lancelet</name>
    <name type="synonym">Amphioxus</name>
    <dbReference type="NCBI Taxonomy" id="7739"/>
    <lineage>
        <taxon>Eukaryota</taxon>
        <taxon>Metazoa</taxon>
        <taxon>Chordata</taxon>
        <taxon>Cephalochordata</taxon>
        <taxon>Leptocardii</taxon>
        <taxon>Amphioxiformes</taxon>
        <taxon>Branchiostomatidae</taxon>
        <taxon>Branchiostoma</taxon>
    </lineage>
</organism>
<dbReference type="Pfam" id="PF13489">
    <property type="entry name" value="Methyltransf_23"/>
    <property type="match status" value="1"/>
</dbReference>
<protein>
    <recommendedName>
        <fullName evidence="3">Histamine N-methyltransferase</fullName>
    </recommendedName>
</protein>
<dbReference type="AlphaFoldDB" id="C3ZFX7"/>
<accession>C3ZFX7</accession>
<feature type="compositionally biased region" description="Low complexity" evidence="1">
    <location>
        <begin position="65"/>
        <end position="75"/>
    </location>
</feature>
<proteinExistence type="predicted"/>
<dbReference type="InterPro" id="IPR029063">
    <property type="entry name" value="SAM-dependent_MTases_sf"/>
</dbReference>
<dbReference type="Gene3D" id="3.40.50.150">
    <property type="entry name" value="Vaccinia Virus protein VP39"/>
    <property type="match status" value="1"/>
</dbReference>
<dbReference type="EMBL" id="GG666616">
    <property type="protein sequence ID" value="EEN48452.1"/>
    <property type="molecule type" value="Genomic_DNA"/>
</dbReference>
<feature type="region of interest" description="Disordered" evidence="1">
    <location>
        <begin position="1"/>
        <end position="83"/>
    </location>
</feature>
<feature type="compositionally biased region" description="Basic and acidic residues" evidence="1">
    <location>
        <begin position="31"/>
        <end position="46"/>
    </location>
</feature>
<gene>
    <name evidence="2" type="ORF">BRAFLDRAFT_68927</name>
</gene>
<evidence type="ECO:0008006" key="3">
    <source>
        <dbReference type="Google" id="ProtNLM"/>
    </source>
</evidence>